<feature type="compositionally biased region" description="Basic and acidic residues" evidence="1">
    <location>
        <begin position="46"/>
        <end position="57"/>
    </location>
</feature>
<organism evidence="2">
    <name type="scientific">Brassica cretica</name>
    <name type="common">Mustard</name>
    <dbReference type="NCBI Taxonomy" id="69181"/>
    <lineage>
        <taxon>Eukaryota</taxon>
        <taxon>Viridiplantae</taxon>
        <taxon>Streptophyta</taxon>
        <taxon>Embryophyta</taxon>
        <taxon>Tracheophyta</taxon>
        <taxon>Spermatophyta</taxon>
        <taxon>Magnoliopsida</taxon>
        <taxon>eudicotyledons</taxon>
        <taxon>Gunneridae</taxon>
        <taxon>Pentapetalae</taxon>
        <taxon>rosids</taxon>
        <taxon>malvids</taxon>
        <taxon>Brassicales</taxon>
        <taxon>Brassicaceae</taxon>
        <taxon>Brassiceae</taxon>
        <taxon>Brassica</taxon>
    </lineage>
</organism>
<evidence type="ECO:0000256" key="1">
    <source>
        <dbReference type="SAM" id="MobiDB-lite"/>
    </source>
</evidence>
<evidence type="ECO:0000313" key="3">
    <source>
        <dbReference type="EMBL" id="KAF2617377.1"/>
    </source>
</evidence>
<dbReference type="AlphaFoldDB" id="A0A8S9KBB5"/>
<name>A0A8S9KBB5_BRACR</name>
<protein>
    <submittedName>
        <fullName evidence="2">Uncharacterized protein</fullName>
    </submittedName>
</protein>
<accession>A0A8S9KBB5</accession>
<comment type="caution">
    <text evidence="2">The sequence shown here is derived from an EMBL/GenBank/DDBJ whole genome shotgun (WGS) entry which is preliminary data.</text>
</comment>
<dbReference type="Proteomes" id="UP000712281">
    <property type="component" value="Unassembled WGS sequence"/>
</dbReference>
<feature type="compositionally biased region" description="Low complexity" evidence="1">
    <location>
        <begin position="1"/>
        <end position="18"/>
    </location>
</feature>
<proteinExistence type="predicted"/>
<feature type="region of interest" description="Disordered" evidence="1">
    <location>
        <begin position="1"/>
        <end position="57"/>
    </location>
</feature>
<dbReference type="EMBL" id="QGKY02000190">
    <property type="protein sequence ID" value="KAF2590676.1"/>
    <property type="molecule type" value="Genomic_DNA"/>
</dbReference>
<dbReference type="EMBL" id="QGKW02000007">
    <property type="protein sequence ID" value="KAF2617377.1"/>
    <property type="molecule type" value="Genomic_DNA"/>
</dbReference>
<evidence type="ECO:0000313" key="2">
    <source>
        <dbReference type="EMBL" id="KAF2590676.1"/>
    </source>
</evidence>
<reference evidence="2" key="1">
    <citation type="submission" date="2019-12" db="EMBL/GenBank/DDBJ databases">
        <title>Genome sequencing and annotation of Brassica cretica.</title>
        <authorList>
            <person name="Studholme D.J."/>
            <person name="Sarris P.F."/>
        </authorList>
    </citation>
    <scope>NUCLEOTIDE SEQUENCE</scope>
    <source>
        <strain evidence="3">PFS-001/15</strain>
        <strain evidence="2">PFS-102/07</strain>
        <tissue evidence="2">Leaf</tissue>
    </source>
</reference>
<gene>
    <name evidence="3" type="ORF">F2Q68_00039467</name>
    <name evidence="2" type="ORF">F2Q70_00038794</name>
</gene>
<sequence length="57" mass="5863">MSSGKHSPSAASSSGTSTLEPCTERTPPCSILLLLQPASPAGIENSGERQHDEPVSE</sequence>